<proteinExistence type="predicted"/>
<dbReference type="Proteomes" id="UP001164776">
    <property type="component" value="Unassembled WGS sequence"/>
</dbReference>
<accession>A0A9W8CCW5</accession>
<organism evidence="1 2">
    <name type="scientific">Paspalum vaginatum</name>
    <name type="common">seashore paspalum</name>
    <dbReference type="NCBI Taxonomy" id="158149"/>
    <lineage>
        <taxon>Eukaryota</taxon>
        <taxon>Viridiplantae</taxon>
        <taxon>Streptophyta</taxon>
        <taxon>Embryophyta</taxon>
        <taxon>Tracheophyta</taxon>
        <taxon>Spermatophyta</taxon>
        <taxon>Magnoliopsida</taxon>
        <taxon>Liliopsida</taxon>
        <taxon>Poales</taxon>
        <taxon>Poaceae</taxon>
        <taxon>PACMAD clade</taxon>
        <taxon>Panicoideae</taxon>
        <taxon>Andropogonodae</taxon>
        <taxon>Paspaleae</taxon>
        <taxon>Paspalinae</taxon>
        <taxon>Paspalum</taxon>
    </lineage>
</organism>
<evidence type="ECO:0000313" key="2">
    <source>
        <dbReference type="Proteomes" id="UP001164776"/>
    </source>
</evidence>
<dbReference type="OrthoDB" id="696127at2759"/>
<comment type="caution">
    <text evidence="1">The sequence shown here is derived from an EMBL/GenBank/DDBJ whole genome shotgun (WGS) entry which is preliminary data.</text>
</comment>
<dbReference type="AlphaFoldDB" id="A0A9W8CCW5"/>
<dbReference type="EMBL" id="MU629988">
    <property type="protein sequence ID" value="KAJ1254589.1"/>
    <property type="molecule type" value="Genomic_DNA"/>
</dbReference>
<dbReference type="PANTHER" id="PTHR47482:SF23">
    <property type="entry name" value="PROTEIN FAR1-RELATED SEQUENCE"/>
    <property type="match status" value="1"/>
</dbReference>
<protein>
    <recommendedName>
        <fullName evidence="3">Protein FAR1-RELATED SEQUENCE</fullName>
    </recommendedName>
</protein>
<gene>
    <name evidence="1" type="ORF">BS78_K027200</name>
</gene>
<evidence type="ECO:0000313" key="1">
    <source>
        <dbReference type="EMBL" id="KAJ1254589.1"/>
    </source>
</evidence>
<dbReference type="PANTHER" id="PTHR47482">
    <property type="entry name" value="OS11G0632001 PROTEIN"/>
    <property type="match status" value="1"/>
</dbReference>
<keyword evidence="2" id="KW-1185">Reference proteome</keyword>
<name>A0A9W8CCW5_9POAL</name>
<reference evidence="1 2" key="1">
    <citation type="submission" date="2022-10" db="EMBL/GenBank/DDBJ databases">
        <title>WGS assembly of Paspalum vaginatum 540-79.</title>
        <authorList>
            <person name="Sun G."/>
            <person name="Wase N."/>
            <person name="Shu S."/>
            <person name="Jenkins J."/>
            <person name="Zhou B."/>
            <person name="Torres-Rodriguez J."/>
            <person name="Chen C."/>
            <person name="Sandor L."/>
            <person name="Plott C."/>
            <person name="Yoshinga Y."/>
            <person name="Daum C."/>
            <person name="Qi P."/>
            <person name="Barry K."/>
            <person name="Lipzen A."/>
            <person name="Berry L."/>
            <person name="Pedersen C."/>
            <person name="Gottilla T."/>
            <person name="Foltz A."/>
            <person name="Yu H."/>
            <person name="O'Malley R."/>
            <person name="Zhang C."/>
            <person name="Devos K."/>
            <person name="Sigmon B."/>
            <person name="Yu B."/>
            <person name="Obata T."/>
            <person name="Schmutz J."/>
            <person name="Schnable J."/>
        </authorList>
    </citation>
    <scope>NUCLEOTIDE SEQUENCE [LARGE SCALE GENOMIC DNA]</scope>
    <source>
        <strain evidence="2">cv. 540-79</strain>
    </source>
</reference>
<sequence>MGMPCCHAVMVMIHLRMQEIPAGNIVKRWTVDARDILPVHLIEYENHRAAEDLSRLDSRSCLFLRWWL</sequence>
<evidence type="ECO:0008006" key="3">
    <source>
        <dbReference type="Google" id="ProtNLM"/>
    </source>
</evidence>